<reference evidence="4" key="2">
    <citation type="submission" date="2025-08" db="UniProtKB">
        <authorList>
            <consortium name="Ensembl"/>
        </authorList>
    </citation>
    <scope>IDENTIFICATION</scope>
</reference>
<dbReference type="SMART" id="SM00225">
    <property type="entry name" value="BTB"/>
    <property type="match status" value="1"/>
</dbReference>
<dbReference type="PROSITE" id="PS50097">
    <property type="entry name" value="BTB"/>
    <property type="match status" value="1"/>
</dbReference>
<dbReference type="AlphaFoldDB" id="A0A3P8WTR0"/>
<reference evidence="4 5" key="1">
    <citation type="journal article" date="2014" name="Nat. Genet.">
        <title>Whole-genome sequence of a flatfish provides insights into ZW sex chromosome evolution and adaptation to a benthic lifestyle.</title>
        <authorList>
            <person name="Chen S."/>
            <person name="Zhang G."/>
            <person name="Shao C."/>
            <person name="Huang Q."/>
            <person name="Liu G."/>
            <person name="Zhang P."/>
            <person name="Song W."/>
            <person name="An N."/>
            <person name="Chalopin D."/>
            <person name="Volff J.N."/>
            <person name="Hong Y."/>
            <person name="Li Q."/>
            <person name="Sha Z."/>
            <person name="Zhou H."/>
            <person name="Xie M."/>
            <person name="Yu Q."/>
            <person name="Liu Y."/>
            <person name="Xiang H."/>
            <person name="Wang N."/>
            <person name="Wu K."/>
            <person name="Yang C."/>
            <person name="Zhou Q."/>
            <person name="Liao X."/>
            <person name="Yang L."/>
            <person name="Hu Q."/>
            <person name="Zhang J."/>
            <person name="Meng L."/>
            <person name="Jin L."/>
            <person name="Tian Y."/>
            <person name="Lian J."/>
            <person name="Yang J."/>
            <person name="Miao G."/>
            <person name="Liu S."/>
            <person name="Liang Z."/>
            <person name="Yan F."/>
            <person name="Li Y."/>
            <person name="Sun B."/>
            <person name="Zhang H."/>
            <person name="Zhang J."/>
            <person name="Zhu Y."/>
            <person name="Du M."/>
            <person name="Zhao Y."/>
            <person name="Schartl M."/>
            <person name="Tang Q."/>
            <person name="Wang J."/>
        </authorList>
    </citation>
    <scope>NUCLEOTIDE SEQUENCE</scope>
</reference>
<dbReference type="InterPro" id="IPR011705">
    <property type="entry name" value="BACK"/>
</dbReference>
<keyword evidence="2" id="KW-0677">Repeat</keyword>
<dbReference type="FunFam" id="1.25.40.420:FF:000001">
    <property type="entry name" value="Kelch-like family member 12"/>
    <property type="match status" value="1"/>
</dbReference>
<dbReference type="InterPro" id="IPR000210">
    <property type="entry name" value="BTB/POZ_dom"/>
</dbReference>
<sequence length="633" mass="70862">MDENQESSTCITNCKIHTLSNSQPGIVPQQNGAPEHRTLLRVSESHGLQLLSMLRSLRDRGLLFDFTIKVQDRSFACHRCVLAACSDFFRAMFEVDMKERDDGSVTLNDQCPVAVGSFLDFAYSGECLITDSNIDMLFQLASFLQVAVLSRACSDFLIGTMDLCNCLSLLSLAEAYGSASLLRSAKEFVVQNFSELSKTQDFLDMQINVLEICLRSDALNVPSEEAVVMSVLRWVRYDIPERKKLLPGLLSLTRLHHLPAPDLKTLQSSDTLLCNDEPCLTLLSDAQIRHNQYNGLLTDARPATTQSYIYIHKTEENGEIRHTFCYCLETDQWKELPAGDGTDGSTTFPDPPGSYLTSFAEKMFVTGGCRGNCCRAIRLHVAEPIHDASDEVWCFCPVTLTCSPAPALLKPRTMHTAVTCLDRVYVIGGRTKGTREGAPHLLEVEYYNPLTQTWSSVSPLPTAIFYPEASACDTVIYTLGSEVEITDSFNPSLDCFLCYDTQHDQWSRLVAEFGQFFHATLVKAVSIHNTLHLCDLSTYKVYSFCPDTCVWKGQGSFECAGFNAGAVGMRDRIYILGGDYSPDEITDEVQVFYSGRSQWEEVAPMPRALTEFHCQLISFNRYRDPWCDLVETQ</sequence>
<dbReference type="KEGG" id="csem:103378523"/>
<keyword evidence="5" id="KW-1185">Reference proteome</keyword>
<organism evidence="4 5">
    <name type="scientific">Cynoglossus semilaevis</name>
    <name type="common">Tongue sole</name>
    <dbReference type="NCBI Taxonomy" id="244447"/>
    <lineage>
        <taxon>Eukaryota</taxon>
        <taxon>Metazoa</taxon>
        <taxon>Chordata</taxon>
        <taxon>Craniata</taxon>
        <taxon>Vertebrata</taxon>
        <taxon>Euteleostomi</taxon>
        <taxon>Actinopterygii</taxon>
        <taxon>Neopterygii</taxon>
        <taxon>Teleostei</taxon>
        <taxon>Neoteleostei</taxon>
        <taxon>Acanthomorphata</taxon>
        <taxon>Carangaria</taxon>
        <taxon>Pleuronectiformes</taxon>
        <taxon>Pleuronectoidei</taxon>
        <taxon>Cynoglossidae</taxon>
        <taxon>Cynoglossinae</taxon>
        <taxon>Cynoglossus</taxon>
    </lineage>
</organism>
<dbReference type="InterPro" id="IPR011333">
    <property type="entry name" value="SKP1/BTB/POZ_sf"/>
</dbReference>
<dbReference type="RefSeq" id="XP_008308000.1">
    <property type="nucleotide sequence ID" value="XM_008309778.3"/>
</dbReference>
<dbReference type="PANTHER" id="PTHR45632:SF3">
    <property type="entry name" value="KELCH-LIKE PROTEIN 32"/>
    <property type="match status" value="1"/>
</dbReference>
<dbReference type="SMART" id="SM00612">
    <property type="entry name" value="Kelch"/>
    <property type="match status" value="3"/>
</dbReference>
<dbReference type="InterPro" id="IPR015915">
    <property type="entry name" value="Kelch-typ_b-propeller"/>
</dbReference>
<dbReference type="InterPro" id="IPR006652">
    <property type="entry name" value="Kelch_1"/>
</dbReference>
<dbReference type="InParanoid" id="A0A3P8WTR0"/>
<evidence type="ECO:0000256" key="1">
    <source>
        <dbReference type="ARBA" id="ARBA00022441"/>
    </source>
</evidence>
<dbReference type="SUPFAM" id="SSF117281">
    <property type="entry name" value="Kelch motif"/>
    <property type="match status" value="1"/>
</dbReference>
<dbReference type="Pfam" id="PF00651">
    <property type="entry name" value="BTB"/>
    <property type="match status" value="1"/>
</dbReference>
<dbReference type="GeneID" id="103378523"/>
<dbReference type="FunCoup" id="A0A3P8WTR0">
    <property type="interactions" value="463"/>
</dbReference>
<evidence type="ECO:0000259" key="3">
    <source>
        <dbReference type="PROSITE" id="PS50097"/>
    </source>
</evidence>
<dbReference type="GeneTree" id="ENSGT00940000158415"/>
<dbReference type="Ensembl" id="ENSCSET00000029292.1">
    <property type="protein sequence ID" value="ENSCSEP00000028896.1"/>
    <property type="gene ID" value="ENSCSEG00000018504.1"/>
</dbReference>
<proteinExistence type="predicted"/>
<dbReference type="Gene3D" id="2.120.10.80">
    <property type="entry name" value="Kelch-type beta propeller"/>
    <property type="match status" value="1"/>
</dbReference>
<evidence type="ECO:0000313" key="4">
    <source>
        <dbReference type="Ensembl" id="ENSCSEP00000028896.1"/>
    </source>
</evidence>
<dbReference type="SMART" id="SM00875">
    <property type="entry name" value="BACK"/>
    <property type="match status" value="1"/>
</dbReference>
<evidence type="ECO:0000256" key="2">
    <source>
        <dbReference type="ARBA" id="ARBA00022737"/>
    </source>
</evidence>
<name>A0A3P8WTR0_CYNSE</name>
<dbReference type="PIRSF" id="PIRSF037037">
    <property type="entry name" value="Kelch-like_protein_gigaxonin"/>
    <property type="match status" value="1"/>
</dbReference>
<dbReference type="Proteomes" id="UP000265120">
    <property type="component" value="Chromosome 4"/>
</dbReference>
<dbReference type="OrthoDB" id="25620at2759"/>
<dbReference type="Pfam" id="PF01344">
    <property type="entry name" value="Kelch_1"/>
    <property type="match status" value="2"/>
</dbReference>
<dbReference type="OMA" id="KGKCCRK"/>
<dbReference type="CTD" id="143879"/>
<dbReference type="InterPro" id="IPR017096">
    <property type="entry name" value="BTB-kelch_protein"/>
</dbReference>
<dbReference type="RefSeq" id="XP_024910653.1">
    <property type="nucleotide sequence ID" value="XM_025054885.1"/>
</dbReference>
<dbReference type="Gene3D" id="1.25.40.420">
    <property type="match status" value="1"/>
</dbReference>
<protein>
    <submittedName>
        <fullName evidence="4">Kelch repeat and BTB domain containing 3</fullName>
    </submittedName>
</protein>
<accession>A0A3P8WTR0</accession>
<dbReference type="Gene3D" id="3.30.710.10">
    <property type="entry name" value="Potassium Channel Kv1.1, Chain A"/>
    <property type="match status" value="1"/>
</dbReference>
<evidence type="ECO:0000313" key="5">
    <source>
        <dbReference type="Proteomes" id="UP000265120"/>
    </source>
</evidence>
<feature type="domain" description="BTB" evidence="3">
    <location>
        <begin position="64"/>
        <end position="131"/>
    </location>
</feature>
<dbReference type="Pfam" id="PF07707">
    <property type="entry name" value="BACK"/>
    <property type="match status" value="1"/>
</dbReference>
<dbReference type="PANTHER" id="PTHR45632">
    <property type="entry name" value="LD33804P"/>
    <property type="match status" value="1"/>
</dbReference>
<reference evidence="4" key="3">
    <citation type="submission" date="2025-09" db="UniProtKB">
        <authorList>
            <consortium name="Ensembl"/>
        </authorList>
    </citation>
    <scope>IDENTIFICATION</scope>
</reference>
<keyword evidence="1" id="KW-0880">Kelch repeat</keyword>
<dbReference type="SUPFAM" id="SSF54695">
    <property type="entry name" value="POZ domain"/>
    <property type="match status" value="1"/>
</dbReference>
<dbReference type="STRING" id="244447.ENSCSEP00000028896"/>